<reference evidence="1 2" key="1">
    <citation type="submission" date="2014-12" db="EMBL/GenBank/DDBJ databases">
        <title>Reclassification of Actinobacillus muris as Muribacter muris.</title>
        <authorList>
            <person name="Christensen H."/>
            <person name="Nicklas W."/>
            <person name="Bisgaard M."/>
        </authorList>
    </citation>
    <scope>NUCLEOTIDE SEQUENCE [LARGE SCALE GENOMIC DNA]</scope>
    <source>
        <strain evidence="1 2">Ackerman80-443D</strain>
    </source>
</reference>
<comment type="caution">
    <text evidence="1">The sequence shown here is derived from an EMBL/GenBank/DDBJ whole genome shotgun (WGS) entry which is preliminary data.</text>
</comment>
<dbReference type="PATRIC" id="fig|67855.3.peg.1904"/>
<dbReference type="Pfam" id="PF14337">
    <property type="entry name" value="Abi_alpha"/>
    <property type="match status" value="1"/>
</dbReference>
<proteinExistence type="predicted"/>
<dbReference type="AlphaFoldDB" id="A0A0J5P5C2"/>
<dbReference type="Gene3D" id="3.30.110.190">
    <property type="match status" value="1"/>
</dbReference>
<gene>
    <name evidence="1" type="ORF">RO21_09100</name>
</gene>
<organism evidence="1 2">
    <name type="scientific">Muribacter muris</name>
    <dbReference type="NCBI Taxonomy" id="67855"/>
    <lineage>
        <taxon>Bacteria</taxon>
        <taxon>Pseudomonadati</taxon>
        <taxon>Pseudomonadota</taxon>
        <taxon>Gammaproteobacteria</taxon>
        <taxon>Pasteurellales</taxon>
        <taxon>Pasteurellaceae</taxon>
        <taxon>Muribacter</taxon>
    </lineage>
</organism>
<evidence type="ECO:0008006" key="3">
    <source>
        <dbReference type="Google" id="ProtNLM"/>
    </source>
</evidence>
<dbReference type="Proteomes" id="UP000036270">
    <property type="component" value="Unassembled WGS sequence"/>
</dbReference>
<protein>
    <recommendedName>
        <fullName evidence="3">DUF4393 domain-containing protein</fullName>
    </recommendedName>
</protein>
<name>A0A0J5P5C2_9PAST</name>
<accession>A0A0J5P5C2</accession>
<evidence type="ECO:0000313" key="1">
    <source>
        <dbReference type="EMBL" id="KMK50930.1"/>
    </source>
</evidence>
<sequence length="295" mass="33756">MNEYYPIISGALSGLAVAGGLKGPIESLTQIWNLTLGRFPDNAYQKYKIRQAENLKKYAQEVKENIEKIPEENIQEPKISVVGPALEASKFYMEEDEIRGMFAKLIASSMDKTQSDNIHPSFVEMIKMLSPLDAQNLYYLYHSGDETISKIRTTIKETGSYTDNFRHIFLGNPECQDGSLIEPSIDNLIRLKLVDVTYDEYKTDDSLYNKHRENALFLEFKHQQEDIQKQNKELLDYVANGGLLKDANTHEPLPTQIQENIIKQMKQSVQEKEIDIVKGIIRLTALGRNFCKVCL</sequence>
<evidence type="ECO:0000313" key="2">
    <source>
        <dbReference type="Proteomes" id="UP000036270"/>
    </source>
</evidence>
<dbReference type="RefSeq" id="WP_047977471.1">
    <property type="nucleotide sequence ID" value="NZ_JWIZ01000059.1"/>
</dbReference>
<dbReference type="InterPro" id="IPR025506">
    <property type="entry name" value="Abi_alpha"/>
</dbReference>
<keyword evidence="2" id="KW-1185">Reference proteome</keyword>
<dbReference type="EMBL" id="JWIZ01000059">
    <property type="protein sequence ID" value="KMK50930.1"/>
    <property type="molecule type" value="Genomic_DNA"/>
</dbReference>